<dbReference type="InterPro" id="IPR013491">
    <property type="entry name" value="Tape_meas_N"/>
</dbReference>
<dbReference type="Proteomes" id="UP000700815">
    <property type="component" value="Unassembled WGS sequence"/>
</dbReference>
<keyword evidence="1" id="KW-0812">Transmembrane</keyword>
<feature type="transmembrane region" description="Helical" evidence="1">
    <location>
        <begin position="702"/>
        <end position="726"/>
    </location>
</feature>
<keyword evidence="1" id="KW-1133">Transmembrane helix</keyword>
<feature type="transmembrane region" description="Helical" evidence="1">
    <location>
        <begin position="534"/>
        <end position="555"/>
    </location>
</feature>
<dbReference type="PANTHER" id="PTHR37813">
    <property type="entry name" value="FELS-2 PROPHAGE PROTEIN"/>
    <property type="match status" value="1"/>
</dbReference>
<evidence type="ECO:0000313" key="4">
    <source>
        <dbReference type="Proteomes" id="UP000700815"/>
    </source>
</evidence>
<gene>
    <name evidence="3" type="ORF">KIH79_09320</name>
</gene>
<dbReference type="EMBL" id="JAHBBH010000027">
    <property type="protein sequence ID" value="MBW3093114.1"/>
    <property type="molecule type" value="Genomic_DNA"/>
</dbReference>
<dbReference type="RefSeq" id="WP_219059132.1">
    <property type="nucleotide sequence ID" value="NZ_JAHBBH010000027.1"/>
</dbReference>
<organism evidence="3 4">
    <name type="scientific">Bifidobacterium miconis</name>
    <dbReference type="NCBI Taxonomy" id="2834435"/>
    <lineage>
        <taxon>Bacteria</taxon>
        <taxon>Bacillati</taxon>
        <taxon>Actinomycetota</taxon>
        <taxon>Actinomycetes</taxon>
        <taxon>Bifidobacteriales</taxon>
        <taxon>Bifidobacteriaceae</taxon>
        <taxon>Bifidobacterium</taxon>
    </lineage>
</organism>
<dbReference type="PANTHER" id="PTHR37813:SF1">
    <property type="entry name" value="FELS-2 PROPHAGE PROTEIN"/>
    <property type="match status" value="1"/>
</dbReference>
<feature type="transmembrane region" description="Helical" evidence="1">
    <location>
        <begin position="659"/>
        <end position="690"/>
    </location>
</feature>
<protein>
    <submittedName>
        <fullName evidence="3">Tape measure protein</fullName>
    </submittedName>
</protein>
<sequence length="1092" mass="114299">MAGGYQLATAYVAVVPSMKGVGKAIEAAFEGPAKSTGRKSGETAGSGFSSGFGAKLGVVSGVASSIASKVINVFSGLSGQIMDASDSTQKFAQTLQFAGVSDGQIRKLTASTQDYANRTVYGIDDIRNTTAQLAANGVPNYDKLAEAAGNLNAVAGGNANTFKSVAMMLTQTAGAGKLTTENWNQLSDAIPGASGKLQEAMLKNGAYTGNFRDAMAKGEITADEFNKALMGLGMTDVAKQAAESTSTFEGAFGNLEATIVDGSAQIVNTIKPMLTGAVTIVGDKAGAALAWVNDAVSGTVSLIAQGDFTGAFRKAFHVEEDNPVVDLILRVRNAFIGLRDLIAKGDFTGVLRSAFNVEEDSPLVDAILKARDAVIDLWNTVREKLAGLGQSASGWVQPLTDALFGLAELDLTIFANAVQFAADALKWFLDNGAIVTSIIAGLGGAFATLKIGQGITAGITTFRNLGAAASLAFDAIKSGNGVFATISDAIGLLDPKAGGLLSNLGGIAGKLAGLQKAATEAGGGIRGLSTALGLGPWGLVVAGIATVVAGLVWFFTQTETGRQMWSSFTSWLSETWTGLVEGAKALWNGLGEFFTGLWGSITGGVQTAWNGVTAFFTGLWTSISLGVSTAWNGITTFLTGVWTGIVATATTIFTNVQTAIVNVFTVLGALIVAPLQAIQTGISTVFGWILSFITQQMNSTNAVWSTVWAAIYTVVSTVFGLIQGFISTVVNAIRTIIVVFLDLLKGDWSGAWNEIKSFFTTTWNGIKSFLSTILAGIKSVWTTVWTAVSQFFTNVWNGIVKFFTPIINGIKTTITSVLNAIKSVWTSIWNAIKSVASSIWNAISSTVSSCINKVRGTITSVLNAIQSVWNSVWTAVGSFLSRIWNGITQAVSNGIRTVSNTVGRIKSTVLGAVSGAGRWLYDTGRQIISGLIDGIGGAMSWLKTTISNLGSSVLNWAKSVLHIHSPSRVFRDQVGRWIPAGMAQGIDEASGLVEDSINGLTGMLPTISLKTDTSRLDAMSAYRPLIADGRVSYTMENRTANYATKQDIIDAIDAALAAGITLNLNDRGGEVMAGKLAKPMAYELDTLTRLGR</sequence>
<keyword evidence="1" id="KW-0472">Membrane</keyword>
<name>A0ABS6WGD1_9BIFI</name>
<accession>A0ABS6WGD1</accession>
<feature type="transmembrane region" description="Helical" evidence="1">
    <location>
        <begin position="630"/>
        <end position="653"/>
    </location>
</feature>
<feature type="domain" description="Tape measure protein N-terminal" evidence="2">
    <location>
        <begin position="80"/>
        <end position="264"/>
    </location>
</feature>
<evidence type="ECO:0000256" key="1">
    <source>
        <dbReference type="SAM" id="Phobius"/>
    </source>
</evidence>
<reference evidence="3 4" key="1">
    <citation type="submission" date="2021-05" db="EMBL/GenBank/DDBJ databases">
        <title>Phylogenetic classification of ten novel species belonging to the genus Bifidobacterium comprising B. colchicus sp. nov., B. abeli sp. nov., B. bicoloris sp. nov., B. guerezis sp. nov., B. rosaliae sp. nov., B. santillanensis sp. nov., B. argentati sp. nov., B. amazzoni sp. nov., B. pluviali sp. nov., and B. pinnaculum sp. nov.</title>
        <authorList>
            <person name="Lugli G.A."/>
            <person name="Ruiz Garcia L."/>
            <person name="Margolles A."/>
            <person name="Ventura M."/>
        </authorList>
    </citation>
    <scope>NUCLEOTIDE SEQUENCE [LARGE SCALE GENOMIC DNA]</scope>
    <source>
        <strain evidence="3 4">82T10</strain>
    </source>
</reference>
<dbReference type="NCBIfam" id="TIGR02675">
    <property type="entry name" value="tape_meas_nterm"/>
    <property type="match status" value="1"/>
</dbReference>
<evidence type="ECO:0000259" key="2">
    <source>
        <dbReference type="Pfam" id="PF20155"/>
    </source>
</evidence>
<keyword evidence="4" id="KW-1185">Reference proteome</keyword>
<dbReference type="Pfam" id="PF20155">
    <property type="entry name" value="TMP_3"/>
    <property type="match status" value="1"/>
</dbReference>
<comment type="caution">
    <text evidence="3">The sequence shown here is derived from an EMBL/GenBank/DDBJ whole genome shotgun (WGS) entry which is preliminary data.</text>
</comment>
<evidence type="ECO:0000313" key="3">
    <source>
        <dbReference type="EMBL" id="MBW3093114.1"/>
    </source>
</evidence>
<proteinExistence type="predicted"/>